<keyword evidence="8" id="KW-1185">Reference proteome</keyword>
<reference evidence="7" key="1">
    <citation type="submission" date="2019-06" db="EMBL/GenBank/DDBJ databases">
        <title>Complete genome sequence of Methylogaea oryzae strain JCM16910.</title>
        <authorList>
            <person name="Asakawa S."/>
        </authorList>
    </citation>
    <scope>NUCLEOTIDE SEQUENCE</scope>
    <source>
        <strain evidence="7">E10</strain>
    </source>
</reference>
<accession>A0A8D5AKR4</accession>
<protein>
    <submittedName>
        <fullName evidence="7">Membrane protein</fullName>
    </submittedName>
</protein>
<keyword evidence="3 6" id="KW-1133">Transmembrane helix</keyword>
<keyword evidence="4 6" id="KW-0472">Membrane</keyword>
<dbReference type="GO" id="GO:0005384">
    <property type="term" value="F:manganese ion transmembrane transporter activity"/>
    <property type="evidence" value="ECO:0007669"/>
    <property type="project" value="InterPro"/>
</dbReference>
<feature type="transmembrane region" description="Helical" evidence="6">
    <location>
        <begin position="67"/>
        <end position="89"/>
    </location>
</feature>
<keyword evidence="2 6" id="KW-0812">Transmembrane</keyword>
<dbReference type="PANTHER" id="PTHR31851">
    <property type="entry name" value="FE(2+)/MN(2+) TRANSPORTER PCL1"/>
    <property type="match status" value="1"/>
</dbReference>
<dbReference type="Proteomes" id="UP000824988">
    <property type="component" value="Chromosome"/>
</dbReference>
<evidence type="ECO:0000256" key="6">
    <source>
        <dbReference type="SAM" id="Phobius"/>
    </source>
</evidence>
<evidence type="ECO:0000256" key="3">
    <source>
        <dbReference type="ARBA" id="ARBA00022989"/>
    </source>
</evidence>
<evidence type="ECO:0000313" key="7">
    <source>
        <dbReference type="EMBL" id="BBL71401.1"/>
    </source>
</evidence>
<dbReference type="RefSeq" id="WP_082411667.1">
    <property type="nucleotide sequence ID" value="NZ_AP019782.1"/>
</dbReference>
<dbReference type="AlphaFoldDB" id="A0A8D5AKR4"/>
<feature type="region of interest" description="Disordered" evidence="5">
    <location>
        <begin position="1"/>
        <end position="21"/>
    </location>
</feature>
<sequence>MSKRYDDSEEAHRRHRREHTRRAIAQRLEDGHRHSYLRDFIYGAIDGAVTTFAVVAGVTGAGMASGVVIVLGLANLLADGFSMAVSNYLGTRAERQLLDAHRHAERRHIETYPKGEVEEVRQIYARKGFKGKALKQAVSAITSDIGQWVDTMLQDELGLALNGPRPLRAATATFVAFVAVGAVPLAPYVLDWLRPGSVAEPFWPSLVMTAVAFFLVGALKSRFVAQRWHTAGLETLAIGGVAAGLAYGVGYLLQSLVVDLPPG</sequence>
<dbReference type="EMBL" id="AP019782">
    <property type="protein sequence ID" value="BBL71401.1"/>
    <property type="molecule type" value="Genomic_DNA"/>
</dbReference>
<feature type="transmembrane region" description="Helical" evidence="6">
    <location>
        <begin position="231"/>
        <end position="253"/>
    </location>
</feature>
<feature type="transmembrane region" description="Helical" evidence="6">
    <location>
        <begin position="202"/>
        <end position="219"/>
    </location>
</feature>
<dbReference type="Pfam" id="PF01988">
    <property type="entry name" value="VIT1"/>
    <property type="match status" value="1"/>
</dbReference>
<comment type="subcellular location">
    <subcellularLocation>
        <location evidence="1">Endomembrane system</location>
        <topology evidence="1">Multi-pass membrane protein</topology>
    </subcellularLocation>
</comment>
<feature type="compositionally biased region" description="Basic and acidic residues" evidence="5">
    <location>
        <begin position="1"/>
        <end position="12"/>
    </location>
</feature>
<name>A0A8D5AKR4_9GAMM</name>
<dbReference type="GO" id="GO:0012505">
    <property type="term" value="C:endomembrane system"/>
    <property type="evidence" value="ECO:0007669"/>
    <property type="project" value="UniProtKB-SubCell"/>
</dbReference>
<proteinExistence type="predicted"/>
<dbReference type="GO" id="GO:0030026">
    <property type="term" value="P:intracellular manganese ion homeostasis"/>
    <property type="evidence" value="ECO:0007669"/>
    <property type="project" value="InterPro"/>
</dbReference>
<feature type="transmembrane region" description="Helical" evidence="6">
    <location>
        <begin position="40"/>
        <end position="61"/>
    </location>
</feature>
<dbReference type="KEGG" id="moz:MoryE10_20070"/>
<dbReference type="InterPro" id="IPR008217">
    <property type="entry name" value="Ccc1_fam"/>
</dbReference>
<gene>
    <name evidence="7" type="ORF">MoryE10_20070</name>
</gene>
<evidence type="ECO:0000256" key="5">
    <source>
        <dbReference type="SAM" id="MobiDB-lite"/>
    </source>
</evidence>
<evidence type="ECO:0000256" key="2">
    <source>
        <dbReference type="ARBA" id="ARBA00022692"/>
    </source>
</evidence>
<feature type="transmembrane region" description="Helical" evidence="6">
    <location>
        <begin position="169"/>
        <end position="190"/>
    </location>
</feature>
<evidence type="ECO:0000313" key="8">
    <source>
        <dbReference type="Proteomes" id="UP000824988"/>
    </source>
</evidence>
<evidence type="ECO:0000256" key="4">
    <source>
        <dbReference type="ARBA" id="ARBA00023136"/>
    </source>
</evidence>
<organism evidence="7 8">
    <name type="scientific">Methylogaea oryzae</name>
    <dbReference type="NCBI Taxonomy" id="1295382"/>
    <lineage>
        <taxon>Bacteria</taxon>
        <taxon>Pseudomonadati</taxon>
        <taxon>Pseudomonadota</taxon>
        <taxon>Gammaproteobacteria</taxon>
        <taxon>Methylococcales</taxon>
        <taxon>Methylococcaceae</taxon>
        <taxon>Methylogaea</taxon>
    </lineage>
</organism>
<evidence type="ECO:0000256" key="1">
    <source>
        <dbReference type="ARBA" id="ARBA00004127"/>
    </source>
</evidence>